<dbReference type="GO" id="GO:0006270">
    <property type="term" value="P:DNA replication initiation"/>
    <property type="evidence" value="ECO:0007669"/>
    <property type="project" value="TreeGrafter"/>
</dbReference>
<dbReference type="PROSITE" id="PS51192">
    <property type="entry name" value="HELICASE_ATP_BIND_1"/>
    <property type="match status" value="1"/>
</dbReference>
<dbReference type="SMART" id="SM00490">
    <property type="entry name" value="HELICc"/>
    <property type="match status" value="1"/>
</dbReference>
<dbReference type="GO" id="GO:0006302">
    <property type="term" value="P:double-strand break repair"/>
    <property type="evidence" value="ECO:0007669"/>
    <property type="project" value="TreeGrafter"/>
</dbReference>
<dbReference type="PANTHER" id="PTHR30580">
    <property type="entry name" value="PRIMOSOMAL PROTEIN N"/>
    <property type="match status" value="1"/>
</dbReference>
<evidence type="ECO:0000259" key="5">
    <source>
        <dbReference type="PROSITE" id="PS51194"/>
    </source>
</evidence>
<dbReference type="GO" id="GO:0003677">
    <property type="term" value="F:DNA binding"/>
    <property type="evidence" value="ECO:0007669"/>
    <property type="project" value="UniProtKB-KW"/>
</dbReference>
<evidence type="ECO:0000256" key="3">
    <source>
        <dbReference type="ARBA" id="ARBA00023125"/>
    </source>
</evidence>
<dbReference type="SMART" id="SM00487">
    <property type="entry name" value="DEXDc"/>
    <property type="match status" value="1"/>
</dbReference>
<name>A0A263BTK4_9BACI</name>
<dbReference type="Pfam" id="PF00271">
    <property type="entry name" value="Helicase_C"/>
    <property type="match status" value="1"/>
</dbReference>
<protein>
    <submittedName>
        <fullName evidence="6">DNA/RNA helicase</fullName>
    </submittedName>
</protein>
<comment type="caution">
    <text evidence="6">The sequence shown here is derived from an EMBL/GenBank/DDBJ whole genome shotgun (WGS) entry which is preliminary data.</text>
</comment>
<keyword evidence="1" id="KW-0547">Nucleotide-binding</keyword>
<dbReference type="SUPFAM" id="SSF52540">
    <property type="entry name" value="P-loop containing nucleoside triphosphate hydrolases"/>
    <property type="match status" value="1"/>
</dbReference>
<dbReference type="EMBL" id="NPIA01000006">
    <property type="protein sequence ID" value="OZM56516.1"/>
    <property type="molecule type" value="Genomic_DNA"/>
</dbReference>
<feature type="domain" description="Helicase C-terminal" evidence="5">
    <location>
        <begin position="345"/>
        <end position="497"/>
    </location>
</feature>
<organism evidence="6 7">
    <name type="scientific">Lottiidibacillus patelloidae</name>
    <dbReference type="NCBI Taxonomy" id="2670334"/>
    <lineage>
        <taxon>Bacteria</taxon>
        <taxon>Bacillati</taxon>
        <taxon>Bacillota</taxon>
        <taxon>Bacilli</taxon>
        <taxon>Bacillales</taxon>
        <taxon>Bacillaceae</taxon>
        <taxon>Lottiidibacillus</taxon>
    </lineage>
</organism>
<proteinExistence type="predicted"/>
<evidence type="ECO:0000256" key="2">
    <source>
        <dbReference type="ARBA" id="ARBA00022840"/>
    </source>
</evidence>
<dbReference type="FunFam" id="3.40.50.300:FF:001697">
    <property type="entry name" value="ComF operon protein 1"/>
    <property type="match status" value="1"/>
</dbReference>
<dbReference type="PANTHER" id="PTHR30580:SF1">
    <property type="entry name" value="COMF OPERON PROTEIN 1"/>
    <property type="match status" value="1"/>
</dbReference>
<dbReference type="InterPro" id="IPR001650">
    <property type="entry name" value="Helicase_C-like"/>
</dbReference>
<dbReference type="Pfam" id="PF00270">
    <property type="entry name" value="DEAD"/>
    <property type="match status" value="1"/>
</dbReference>
<dbReference type="InterPro" id="IPR027417">
    <property type="entry name" value="P-loop_NTPase"/>
</dbReference>
<keyword evidence="6" id="KW-0347">Helicase</keyword>
<keyword evidence="6" id="KW-0378">Hydrolase</keyword>
<sequence>MKFASFSVNEKIFIRPVSNNETNGLPISSIKEWSTNPINVNYRFNGELQGKLEGRRLLLEQLDVPLEEIHEHVENGYIKYHKGITEDNNALKCNRCGNNDEAFFASYPCARCSLKCKYCRKCILMGRIAMCTALVSWCGPKCKGPEIGNIEMNWTGKLSLGQERASERVVNAILKQEDLLVWAVCGAGKTEVLLSGIKQALQMNMKICVASPRVDVIHELTPRFKNVFPNVEVISLYGGSNDRGKISNFVLATTHQLIHYYKYFDAIIIDEVDAFPYSYDEMLTVAVQNAKKEVASTVLLSATPGKAIRVNTPTIKIPARYHRSPLPVPSFCWIGDWKKKLAKNNITKKLYNWLKKRLDASNPIFVFVPSVEVMKKLVTILKKLDGRIESVYAEDKSRKEKVQQFREGKIPCLVTTTILERGVTVPNLHVAVYGSEESVFSRSALVQIAGRVGRSQDYPIGDVVFFHYGKSRAMVEARAEILAMNKEGKELGLLNEG</sequence>
<dbReference type="Gene3D" id="3.40.50.300">
    <property type="entry name" value="P-loop containing nucleotide triphosphate hydrolases"/>
    <property type="match status" value="2"/>
</dbReference>
<reference evidence="7" key="1">
    <citation type="submission" date="2017-08" db="EMBL/GenBank/DDBJ databases">
        <authorList>
            <person name="Huang Z."/>
        </authorList>
    </citation>
    <scope>NUCLEOTIDE SEQUENCE [LARGE SCALE GENOMIC DNA]</scope>
    <source>
        <strain evidence="7">SA5d-4</strain>
    </source>
</reference>
<dbReference type="GO" id="GO:0043138">
    <property type="term" value="F:3'-5' DNA helicase activity"/>
    <property type="evidence" value="ECO:0007669"/>
    <property type="project" value="TreeGrafter"/>
</dbReference>
<keyword evidence="7" id="KW-1185">Reference proteome</keyword>
<dbReference type="InterPro" id="IPR011545">
    <property type="entry name" value="DEAD/DEAH_box_helicase_dom"/>
</dbReference>
<dbReference type="Proteomes" id="UP000217083">
    <property type="component" value="Unassembled WGS sequence"/>
</dbReference>
<dbReference type="InterPro" id="IPR014001">
    <property type="entry name" value="Helicase_ATP-bd"/>
</dbReference>
<feature type="domain" description="Helicase ATP-binding" evidence="4">
    <location>
        <begin position="170"/>
        <end position="322"/>
    </location>
</feature>
<reference evidence="6 7" key="2">
    <citation type="submission" date="2017-09" db="EMBL/GenBank/DDBJ databases">
        <title>Bacillus patelloidae sp. nov., isolated from the intestinal tract of a marine limpet.</title>
        <authorList>
            <person name="Liu R."/>
            <person name="Dong C."/>
            <person name="Shao Z."/>
        </authorList>
    </citation>
    <scope>NUCLEOTIDE SEQUENCE [LARGE SCALE GENOMIC DNA]</scope>
    <source>
        <strain evidence="6 7">SA5d-4</strain>
    </source>
</reference>
<keyword evidence="3" id="KW-0238">DNA-binding</keyword>
<evidence type="ECO:0000313" key="6">
    <source>
        <dbReference type="EMBL" id="OZM56516.1"/>
    </source>
</evidence>
<gene>
    <name evidence="6" type="ORF">CIB95_12145</name>
</gene>
<dbReference type="AlphaFoldDB" id="A0A263BTK4"/>
<evidence type="ECO:0000313" key="7">
    <source>
        <dbReference type="Proteomes" id="UP000217083"/>
    </source>
</evidence>
<dbReference type="CDD" id="cd18785">
    <property type="entry name" value="SF2_C"/>
    <property type="match status" value="1"/>
</dbReference>
<evidence type="ECO:0000256" key="1">
    <source>
        <dbReference type="ARBA" id="ARBA00022741"/>
    </source>
</evidence>
<accession>A0A263BTK4</accession>
<dbReference type="GO" id="GO:0005524">
    <property type="term" value="F:ATP binding"/>
    <property type="evidence" value="ECO:0007669"/>
    <property type="project" value="UniProtKB-KW"/>
</dbReference>
<keyword evidence="2" id="KW-0067">ATP-binding</keyword>
<dbReference type="PROSITE" id="PS51194">
    <property type="entry name" value="HELICASE_CTER"/>
    <property type="match status" value="1"/>
</dbReference>
<dbReference type="RefSeq" id="WP_094925544.1">
    <property type="nucleotide sequence ID" value="NZ_NPIA01000006.1"/>
</dbReference>
<evidence type="ECO:0000259" key="4">
    <source>
        <dbReference type="PROSITE" id="PS51192"/>
    </source>
</evidence>
<dbReference type="GO" id="GO:0006310">
    <property type="term" value="P:DNA recombination"/>
    <property type="evidence" value="ECO:0007669"/>
    <property type="project" value="TreeGrafter"/>
</dbReference>